<gene>
    <name evidence="2" type="ORF">H9647_19650</name>
</gene>
<dbReference type="RefSeq" id="WP_191803218.1">
    <property type="nucleotide sequence ID" value="NZ_JACSQL010000011.1"/>
</dbReference>
<feature type="compositionally biased region" description="Polar residues" evidence="1">
    <location>
        <begin position="123"/>
        <end position="138"/>
    </location>
</feature>
<dbReference type="Proteomes" id="UP000608071">
    <property type="component" value="Unassembled WGS sequence"/>
</dbReference>
<feature type="compositionally biased region" description="Polar residues" evidence="1">
    <location>
        <begin position="63"/>
        <end position="75"/>
    </location>
</feature>
<sequence length="161" mass="17879">MSEKPKRISFWESENEVIRQWCKDQTNLGTSLDLIIADAIKVYGKGDVIKAYLNQRMMDMQSQGSANYVPSQQEPPVTGLPNRDQVSSFRENETYQNEFADASEGAGFVDPQRGGNSEHGDISNISTDDNLSGTQVQESDSEDDYNPIDILLRDAGSGLRP</sequence>
<feature type="region of interest" description="Disordered" evidence="1">
    <location>
        <begin position="63"/>
        <end position="84"/>
    </location>
</feature>
<evidence type="ECO:0000313" key="2">
    <source>
        <dbReference type="EMBL" id="MBD7970284.1"/>
    </source>
</evidence>
<name>A0ABR8T3C8_9BACL</name>
<organism evidence="2 3">
    <name type="scientific">Paenibacillus gallinarum</name>
    <dbReference type="NCBI Taxonomy" id="2762232"/>
    <lineage>
        <taxon>Bacteria</taxon>
        <taxon>Bacillati</taxon>
        <taxon>Bacillota</taxon>
        <taxon>Bacilli</taxon>
        <taxon>Bacillales</taxon>
        <taxon>Paenibacillaceae</taxon>
        <taxon>Paenibacillus</taxon>
    </lineage>
</organism>
<evidence type="ECO:0000313" key="3">
    <source>
        <dbReference type="Proteomes" id="UP000608071"/>
    </source>
</evidence>
<reference evidence="2 3" key="1">
    <citation type="submission" date="2020-08" db="EMBL/GenBank/DDBJ databases">
        <title>A Genomic Blueprint of the Chicken Gut Microbiome.</title>
        <authorList>
            <person name="Gilroy R."/>
            <person name="Ravi A."/>
            <person name="Getino M."/>
            <person name="Pursley I."/>
            <person name="Horton D.L."/>
            <person name="Alikhan N.-F."/>
            <person name="Baker D."/>
            <person name="Gharbi K."/>
            <person name="Hall N."/>
            <person name="Watson M."/>
            <person name="Adriaenssens E.M."/>
            <person name="Foster-Nyarko E."/>
            <person name="Jarju S."/>
            <person name="Secka A."/>
            <person name="Antonio M."/>
            <person name="Oren A."/>
            <person name="Chaudhuri R."/>
            <person name="La Ragione R.M."/>
            <person name="Hildebrand F."/>
            <person name="Pallen M.J."/>
        </authorList>
    </citation>
    <scope>NUCLEOTIDE SEQUENCE [LARGE SCALE GENOMIC DNA]</scope>
    <source>
        <strain evidence="2 3">Sa2BVA9</strain>
    </source>
</reference>
<protein>
    <submittedName>
        <fullName evidence="2">Uncharacterized protein</fullName>
    </submittedName>
</protein>
<proteinExistence type="predicted"/>
<keyword evidence="3" id="KW-1185">Reference proteome</keyword>
<dbReference type="EMBL" id="JACSQL010000011">
    <property type="protein sequence ID" value="MBD7970284.1"/>
    <property type="molecule type" value="Genomic_DNA"/>
</dbReference>
<comment type="caution">
    <text evidence="2">The sequence shown here is derived from an EMBL/GenBank/DDBJ whole genome shotgun (WGS) entry which is preliminary data.</text>
</comment>
<feature type="region of interest" description="Disordered" evidence="1">
    <location>
        <begin position="96"/>
        <end position="161"/>
    </location>
</feature>
<evidence type="ECO:0000256" key="1">
    <source>
        <dbReference type="SAM" id="MobiDB-lite"/>
    </source>
</evidence>
<accession>A0ABR8T3C8</accession>